<organism evidence="2 3">
    <name type="scientific">Saccharibacillus kuerlensis</name>
    <dbReference type="NCBI Taxonomy" id="459527"/>
    <lineage>
        <taxon>Bacteria</taxon>
        <taxon>Bacillati</taxon>
        <taxon>Bacillota</taxon>
        <taxon>Bacilli</taxon>
        <taxon>Bacillales</taxon>
        <taxon>Paenibacillaceae</taxon>
        <taxon>Saccharibacillus</taxon>
    </lineage>
</organism>
<dbReference type="Gene3D" id="3.30.70.100">
    <property type="match status" value="1"/>
</dbReference>
<dbReference type="Pfam" id="PF03992">
    <property type="entry name" value="ABM"/>
    <property type="match status" value="1"/>
</dbReference>
<dbReference type="EMBL" id="BMLN01000005">
    <property type="protein sequence ID" value="GGO00873.1"/>
    <property type="molecule type" value="Genomic_DNA"/>
</dbReference>
<comment type="caution">
    <text evidence="2">The sequence shown here is derived from an EMBL/GenBank/DDBJ whole genome shotgun (WGS) entry which is preliminary data.</text>
</comment>
<dbReference type="SUPFAM" id="SSF54909">
    <property type="entry name" value="Dimeric alpha+beta barrel"/>
    <property type="match status" value="1"/>
</dbReference>
<proteinExistence type="predicted"/>
<keyword evidence="3" id="KW-1185">Reference proteome</keyword>
<name>A0ABQ2L3E5_9BACL</name>
<evidence type="ECO:0000313" key="2">
    <source>
        <dbReference type="EMBL" id="GGO00873.1"/>
    </source>
</evidence>
<reference evidence="3" key="1">
    <citation type="journal article" date="2019" name="Int. J. Syst. Evol. Microbiol.">
        <title>The Global Catalogue of Microorganisms (GCM) 10K type strain sequencing project: providing services to taxonomists for standard genome sequencing and annotation.</title>
        <authorList>
            <consortium name="The Broad Institute Genomics Platform"/>
            <consortium name="The Broad Institute Genome Sequencing Center for Infectious Disease"/>
            <person name="Wu L."/>
            <person name="Ma J."/>
        </authorList>
    </citation>
    <scope>NUCLEOTIDE SEQUENCE [LARGE SCALE GENOMIC DNA]</scope>
    <source>
        <strain evidence="3">CGMCC 1.6964</strain>
    </source>
</reference>
<dbReference type="GO" id="GO:0004497">
    <property type="term" value="F:monooxygenase activity"/>
    <property type="evidence" value="ECO:0007669"/>
    <property type="project" value="UniProtKB-KW"/>
</dbReference>
<keyword evidence="2" id="KW-0503">Monooxygenase</keyword>
<dbReference type="InterPro" id="IPR011008">
    <property type="entry name" value="Dimeric_a/b-barrel"/>
</dbReference>
<dbReference type="PROSITE" id="PS51725">
    <property type="entry name" value="ABM"/>
    <property type="match status" value="1"/>
</dbReference>
<accession>A0ABQ2L3E5</accession>
<evidence type="ECO:0000313" key="3">
    <source>
        <dbReference type="Proteomes" id="UP000606653"/>
    </source>
</evidence>
<evidence type="ECO:0000259" key="1">
    <source>
        <dbReference type="PROSITE" id="PS51725"/>
    </source>
</evidence>
<feature type="domain" description="ABM" evidence="1">
    <location>
        <begin position="2"/>
        <end position="91"/>
    </location>
</feature>
<protein>
    <submittedName>
        <fullName evidence="2">Monooxygenase</fullName>
    </submittedName>
</protein>
<dbReference type="InterPro" id="IPR050744">
    <property type="entry name" value="AI-2_Isomerase_LsrG"/>
</dbReference>
<dbReference type="Proteomes" id="UP000606653">
    <property type="component" value="Unassembled WGS sequence"/>
</dbReference>
<keyword evidence="2" id="KW-0560">Oxidoreductase</keyword>
<sequence length="99" mass="11069">MIIIHATFHVNPAKEETFLNEMKSLVAGSQAEEGNIVYDLHKAVGQDNVYTMVEVWRDQEATAVHNKTEHFTKFVASASEYLTAPLEVKAFTGEELTLS</sequence>
<gene>
    <name evidence="2" type="primary">ycnE</name>
    <name evidence="2" type="ORF">GCM10010969_22560</name>
</gene>
<dbReference type="PANTHER" id="PTHR33336">
    <property type="entry name" value="QUINOL MONOOXYGENASE YGIN-RELATED"/>
    <property type="match status" value="1"/>
</dbReference>
<dbReference type="PANTHER" id="PTHR33336:SF3">
    <property type="entry name" value="ABM DOMAIN-CONTAINING PROTEIN"/>
    <property type="match status" value="1"/>
</dbReference>
<dbReference type="RefSeq" id="WP_018978544.1">
    <property type="nucleotide sequence ID" value="NZ_BMLN01000005.1"/>
</dbReference>
<dbReference type="InterPro" id="IPR007138">
    <property type="entry name" value="ABM_dom"/>
</dbReference>